<dbReference type="EMBL" id="JASBWS010000023">
    <property type="protein sequence ID" value="KAJ9110552.1"/>
    <property type="molecule type" value="Genomic_DNA"/>
</dbReference>
<keyword evidence="2" id="KW-1185">Reference proteome</keyword>
<gene>
    <name evidence="1" type="ORF">QFC20_002881</name>
</gene>
<proteinExistence type="predicted"/>
<reference evidence="1" key="1">
    <citation type="submission" date="2023-04" db="EMBL/GenBank/DDBJ databases">
        <title>Draft Genome sequencing of Naganishia species isolated from polar environments using Oxford Nanopore Technology.</title>
        <authorList>
            <person name="Leo P."/>
            <person name="Venkateswaran K."/>
        </authorList>
    </citation>
    <scope>NUCLEOTIDE SEQUENCE</scope>
    <source>
        <strain evidence="1">MNA-CCFEE 5262</strain>
    </source>
</reference>
<organism evidence="1 2">
    <name type="scientific">Naganishia adeliensis</name>
    <dbReference type="NCBI Taxonomy" id="92952"/>
    <lineage>
        <taxon>Eukaryota</taxon>
        <taxon>Fungi</taxon>
        <taxon>Dikarya</taxon>
        <taxon>Basidiomycota</taxon>
        <taxon>Agaricomycotina</taxon>
        <taxon>Tremellomycetes</taxon>
        <taxon>Filobasidiales</taxon>
        <taxon>Filobasidiaceae</taxon>
        <taxon>Naganishia</taxon>
    </lineage>
</organism>
<accession>A0ACC2WJ23</accession>
<protein>
    <submittedName>
        <fullName evidence="1">Uncharacterized protein</fullName>
    </submittedName>
</protein>
<dbReference type="Proteomes" id="UP001230649">
    <property type="component" value="Unassembled WGS sequence"/>
</dbReference>
<evidence type="ECO:0000313" key="1">
    <source>
        <dbReference type="EMBL" id="KAJ9110552.1"/>
    </source>
</evidence>
<evidence type="ECO:0000313" key="2">
    <source>
        <dbReference type="Proteomes" id="UP001230649"/>
    </source>
</evidence>
<sequence>MFAVRQEKSEDTDVTTRQLIKGMVLLKVEDEGAWTTMLEWTDVDTLEEYDLDFLHNYILLFPLSSMATIISGFLKYFGFPGSNAEEEEKARRAKRRAETRAREGSGKKVDDKVERKRGDDEDAEEGARRQSERDRDPFALLLVGRKRVQSLVSEVGVRASLASEAHLRQVDYANAISVAEKGISLTRAIEVETGKKMPSGLLTSNSFCRGARAALDVILGTALVHYFAPKHHPRALQLLDGALKQNRKRPPALWARGRFTEAREQFEQALEMRGRSYDQEGRLEEGKQMLLEMVEVLDKDGARNQDSARVWTRLGQAEWQMGGTHREEAHEHWLNALKCFSNYAPAFTAIGIWYLEYASPSDEDRASKCFQKAFELDATEAEAARRLATALVNLIAKRVTEGEGGLEGGLSSGDKTPNNTEFLLTNAWAWKAVGAYDMINKKYVQAAQAFQMSRRADNDDPALWTRLGGVYAKSGKQVAAFKAIRKALELAPDSWICYNRIAQRARHGRVMWEVAIVMWKRNQYQSKRARIASARSNLSQKTTGPAVLKSPAVAQETAPTASALTTALERTQSHHMPVQQHSVQLVEPAMPQTQTTRRRQTLATELPEDLRMSE</sequence>
<name>A0ACC2WJ23_9TREE</name>
<comment type="caution">
    <text evidence="1">The sequence shown here is derived from an EMBL/GenBank/DDBJ whole genome shotgun (WGS) entry which is preliminary data.</text>
</comment>